<reference evidence="7" key="1">
    <citation type="submission" date="2025-08" db="UniProtKB">
        <authorList>
            <consortium name="RefSeq"/>
        </authorList>
    </citation>
    <scope>IDENTIFICATION</scope>
</reference>
<feature type="compositionally biased region" description="Acidic residues" evidence="4">
    <location>
        <begin position="361"/>
        <end position="395"/>
    </location>
</feature>
<evidence type="ECO:0000256" key="2">
    <source>
        <dbReference type="ARBA" id="ARBA00022614"/>
    </source>
</evidence>
<dbReference type="InterPro" id="IPR001611">
    <property type="entry name" value="Leu-rich_rpt"/>
</dbReference>
<dbReference type="CTD" id="5905"/>
<feature type="region of interest" description="Disordered" evidence="4">
    <location>
        <begin position="356"/>
        <end position="404"/>
    </location>
</feature>
<dbReference type="PANTHER" id="PTHR24113:SF12">
    <property type="entry name" value="RAN GTPASE-ACTIVATING PROTEIN 1"/>
    <property type="match status" value="1"/>
</dbReference>
<evidence type="ECO:0000256" key="4">
    <source>
        <dbReference type="SAM" id="MobiDB-lite"/>
    </source>
</evidence>
<evidence type="ECO:0000256" key="3">
    <source>
        <dbReference type="ARBA" id="ARBA00022737"/>
    </source>
</evidence>
<dbReference type="GO" id="GO:0005096">
    <property type="term" value="F:GTPase activator activity"/>
    <property type="evidence" value="ECO:0007669"/>
    <property type="project" value="UniProtKB-KW"/>
</dbReference>
<keyword evidence="1" id="KW-0343">GTPase activation</keyword>
<dbReference type="InterPro" id="IPR032675">
    <property type="entry name" value="LRR_dom_sf"/>
</dbReference>
<dbReference type="InterPro" id="IPR036720">
    <property type="entry name" value="RanGAP1_C_sf"/>
</dbReference>
<evidence type="ECO:0000313" key="7">
    <source>
        <dbReference type="RefSeq" id="XP_022086163.1"/>
    </source>
</evidence>
<dbReference type="Gene3D" id="1.25.40.200">
    <property type="entry name" value="Ran-GTPase activating protein 1, C-terminal domain"/>
    <property type="match status" value="1"/>
</dbReference>
<dbReference type="Gene3D" id="3.80.10.10">
    <property type="entry name" value="Ribonuclease Inhibitor"/>
    <property type="match status" value="1"/>
</dbReference>
<dbReference type="KEGG" id="aplc:110976841"/>
<dbReference type="RefSeq" id="XP_022086163.1">
    <property type="nucleotide sequence ID" value="XM_022230471.1"/>
</dbReference>
<dbReference type="InterPro" id="IPR027038">
    <property type="entry name" value="RanGap"/>
</dbReference>
<keyword evidence="2" id="KW-0433">Leucine-rich repeat</keyword>
<dbReference type="GeneID" id="110976841"/>
<dbReference type="Proteomes" id="UP000694845">
    <property type="component" value="Unplaced"/>
</dbReference>
<dbReference type="SUPFAM" id="SSF52047">
    <property type="entry name" value="RNI-like"/>
    <property type="match status" value="1"/>
</dbReference>
<proteinExistence type="predicted"/>
<evidence type="ECO:0000313" key="6">
    <source>
        <dbReference type="Proteomes" id="UP000694845"/>
    </source>
</evidence>
<dbReference type="OrthoDB" id="184583at2759"/>
<dbReference type="InterPro" id="IPR009109">
    <property type="entry name" value="Ran_GTPase_activating_1_C"/>
</dbReference>
<dbReference type="GO" id="GO:0006913">
    <property type="term" value="P:nucleocytoplasmic transport"/>
    <property type="evidence" value="ECO:0007669"/>
    <property type="project" value="TreeGrafter"/>
</dbReference>
<keyword evidence="3" id="KW-0677">Repeat</keyword>
<dbReference type="GO" id="GO:0048471">
    <property type="term" value="C:perinuclear region of cytoplasm"/>
    <property type="evidence" value="ECO:0007669"/>
    <property type="project" value="TreeGrafter"/>
</dbReference>
<protein>
    <submittedName>
        <fullName evidence="7">Ran GTPase-activating protein 1-like</fullName>
    </submittedName>
</protein>
<dbReference type="AlphaFoldDB" id="A0A8B7XZ31"/>
<evidence type="ECO:0000256" key="1">
    <source>
        <dbReference type="ARBA" id="ARBA00022468"/>
    </source>
</evidence>
<dbReference type="GO" id="GO:0005634">
    <property type="term" value="C:nucleus"/>
    <property type="evidence" value="ECO:0007669"/>
    <property type="project" value="TreeGrafter"/>
</dbReference>
<dbReference type="CDD" id="cd00116">
    <property type="entry name" value="LRR_RI"/>
    <property type="match status" value="1"/>
</dbReference>
<dbReference type="SMART" id="SM00368">
    <property type="entry name" value="LRR_RI"/>
    <property type="match status" value="8"/>
</dbReference>
<accession>A0A8B7XZ31</accession>
<name>A0A8B7XZ31_ACAPL</name>
<dbReference type="GO" id="GO:0005829">
    <property type="term" value="C:cytosol"/>
    <property type="evidence" value="ECO:0007669"/>
    <property type="project" value="TreeGrafter"/>
</dbReference>
<feature type="domain" description="Ran-GTPase activating protein 1 C-terminal" evidence="5">
    <location>
        <begin position="425"/>
        <end position="581"/>
    </location>
</feature>
<sequence>MASADGDGVGTVADLLEKTKVKQFNEVSFADKGLKLNTADDAKVIVKAIEECKDIQSLRLEGNTVGNQAAEAIAKALEKRPEFERAKWADMFTGRLRSEIPPALRSLGAAIMTAGAHLVELDLSDNAFGPDGVKAVKDLIESQACYTLKEMRFNNNGLGIGGKLLAEALISCHKSSSAAGKPLALSVFVAGRNRLENPGAIALGQAFKTIGTLEEVAVPQNGINHEGITALADSFTHNKNLRSINLQDNTFTEKGASSMAEALKKLEKLESINFGDCLVRSDGAIALAETFHHSLPNLKELNLSYGEIDREAGIKLAESMERKEALTVLELNGNIFGEEGVELIRGVLEARGQLDALGSLSDDEGDDSDYEDVDEDEDTEEAEEGEEEEEGEVSTDPELQVKGVKAVISPRKEETSTDDKENVVLATAAEFLSFPSADKLMGIGKDRGRLILKELGSNTGDYERVIQVFVQVASVIDSKRESVIQAVHEASDVILEKLFTIDKCNPEAIANSILVHLGLIKSEDKIKPVQNPSGLLLAMAHVVKQDYFPRHLSQLFITFLSRPHQGLDVCFQPKHQFLQALYSI</sequence>
<gene>
    <name evidence="7" type="primary">LOC110976841</name>
</gene>
<keyword evidence="6" id="KW-1185">Reference proteome</keyword>
<dbReference type="GO" id="GO:0007165">
    <property type="term" value="P:signal transduction"/>
    <property type="evidence" value="ECO:0007669"/>
    <property type="project" value="InterPro"/>
</dbReference>
<organism evidence="6 7">
    <name type="scientific">Acanthaster planci</name>
    <name type="common">Crown-of-thorns starfish</name>
    <dbReference type="NCBI Taxonomy" id="133434"/>
    <lineage>
        <taxon>Eukaryota</taxon>
        <taxon>Metazoa</taxon>
        <taxon>Echinodermata</taxon>
        <taxon>Eleutherozoa</taxon>
        <taxon>Asterozoa</taxon>
        <taxon>Asteroidea</taxon>
        <taxon>Valvatacea</taxon>
        <taxon>Valvatida</taxon>
        <taxon>Acanthasteridae</taxon>
        <taxon>Acanthaster</taxon>
    </lineage>
</organism>
<dbReference type="Pfam" id="PF07834">
    <property type="entry name" value="RanGAP1_C"/>
    <property type="match status" value="1"/>
</dbReference>
<dbReference type="OMA" id="RDNMFGK"/>
<dbReference type="Pfam" id="PF13516">
    <property type="entry name" value="LRR_6"/>
    <property type="match status" value="3"/>
</dbReference>
<dbReference type="GO" id="GO:0031267">
    <property type="term" value="F:small GTPase binding"/>
    <property type="evidence" value="ECO:0007669"/>
    <property type="project" value="TreeGrafter"/>
</dbReference>
<dbReference type="PANTHER" id="PTHR24113">
    <property type="entry name" value="RAN GTPASE-ACTIVATING PROTEIN 1"/>
    <property type="match status" value="1"/>
</dbReference>
<dbReference type="SUPFAM" id="SSF69099">
    <property type="entry name" value="Ran-GTPase activating protein 1 (RanGAP1), C-terminal domain"/>
    <property type="match status" value="1"/>
</dbReference>
<evidence type="ECO:0000259" key="5">
    <source>
        <dbReference type="Pfam" id="PF07834"/>
    </source>
</evidence>